<name>A0A5A8CGJ1_CAFRO</name>
<keyword evidence="5" id="KW-1185">Reference proteome</keyword>
<gene>
    <name evidence="4" type="ORF">FNF29_04049</name>
</gene>
<dbReference type="AlphaFoldDB" id="A0A5A8CGJ1"/>
<sequence>MSAAARAAAAASPIAQRAALASSPKTLMLTMQPVSAEATPETLLAELQAIDNPCFESASVQLKPGFAVVSFGGSRSSSRAISAAVRSLRGRNILGEKIKAEWVLPPTLTFTRLEEAGLPVAEGTKAGGLVPLRRSASGGLEALLAVQDRKLAGWEKQRSLSADVLAILGGRRAPGESVIECVAREFFEETGGVLGPHGLAKLRAVLSDALDVGDGPDCFGAWLAPGKFVAIFVNEALIPPAAVSGPDRLLEAQRAAAKLRAPGKRSKARKPRKRLHAAGDAAAAPAAVVSGGDEAAAASEPASACSGAGEAVPPPVAASGLGAEAAPGEDGGGAVGIKEAMDGASADVQASLGAVFNETSVVQWVSVSDLLEAVRPPKSGPVHYGSPSKLGAVYATSVSGRKWRIGHFLTMALMEPAVRRRLDAMLAAPWGART</sequence>
<feature type="compositionally biased region" description="Low complexity" evidence="2">
    <location>
        <begin position="316"/>
        <end position="328"/>
    </location>
</feature>
<dbReference type="Proteomes" id="UP000323011">
    <property type="component" value="Unassembled WGS sequence"/>
</dbReference>
<dbReference type="GO" id="GO:0016787">
    <property type="term" value="F:hydrolase activity"/>
    <property type="evidence" value="ECO:0007669"/>
    <property type="project" value="UniProtKB-KW"/>
</dbReference>
<organism evidence="4 5">
    <name type="scientific">Cafeteria roenbergensis</name>
    <name type="common">Marine flagellate</name>
    <dbReference type="NCBI Taxonomy" id="33653"/>
    <lineage>
        <taxon>Eukaryota</taxon>
        <taxon>Sar</taxon>
        <taxon>Stramenopiles</taxon>
        <taxon>Bigyra</taxon>
        <taxon>Opalozoa</taxon>
        <taxon>Bicosoecida</taxon>
        <taxon>Cafeteriaceae</taxon>
        <taxon>Cafeteria</taxon>
    </lineage>
</organism>
<evidence type="ECO:0000313" key="5">
    <source>
        <dbReference type="Proteomes" id="UP000323011"/>
    </source>
</evidence>
<dbReference type="EMBL" id="VLTN01000022">
    <property type="protein sequence ID" value="KAA0152182.1"/>
    <property type="molecule type" value="Genomic_DNA"/>
</dbReference>
<reference evidence="4 5" key="1">
    <citation type="submission" date="2019-07" db="EMBL/GenBank/DDBJ databases">
        <title>Genomes of Cafeteria roenbergensis.</title>
        <authorList>
            <person name="Fischer M.G."/>
            <person name="Hackl T."/>
            <person name="Roman M."/>
        </authorList>
    </citation>
    <scope>NUCLEOTIDE SEQUENCE [LARGE SCALE GENOMIC DNA]</scope>
    <source>
        <strain evidence="4 5">BVI</strain>
    </source>
</reference>
<evidence type="ECO:0000259" key="3">
    <source>
        <dbReference type="Pfam" id="PF00293"/>
    </source>
</evidence>
<dbReference type="InterPro" id="IPR020084">
    <property type="entry name" value="NUDIX_hydrolase_CS"/>
</dbReference>
<comment type="caution">
    <text evidence="4">The sequence shown here is derived from an EMBL/GenBank/DDBJ whole genome shotgun (WGS) entry which is preliminary data.</text>
</comment>
<dbReference type="InterPro" id="IPR000086">
    <property type="entry name" value="NUDIX_hydrolase_dom"/>
</dbReference>
<keyword evidence="1" id="KW-0378">Hydrolase</keyword>
<feature type="region of interest" description="Disordered" evidence="2">
    <location>
        <begin position="316"/>
        <end position="336"/>
    </location>
</feature>
<evidence type="ECO:0000256" key="2">
    <source>
        <dbReference type="SAM" id="MobiDB-lite"/>
    </source>
</evidence>
<accession>A0A5A8CGJ1</accession>
<evidence type="ECO:0000313" key="4">
    <source>
        <dbReference type="EMBL" id="KAA0152182.1"/>
    </source>
</evidence>
<proteinExistence type="predicted"/>
<dbReference type="PROSITE" id="PS00893">
    <property type="entry name" value="NUDIX_BOX"/>
    <property type="match status" value="1"/>
</dbReference>
<feature type="region of interest" description="Disordered" evidence="2">
    <location>
        <begin position="260"/>
        <end position="281"/>
    </location>
</feature>
<evidence type="ECO:0000256" key="1">
    <source>
        <dbReference type="ARBA" id="ARBA00022801"/>
    </source>
</evidence>
<protein>
    <recommendedName>
        <fullName evidence="3">Nudix hydrolase domain-containing protein</fullName>
    </recommendedName>
</protein>
<feature type="domain" description="Nudix hydrolase" evidence="3">
    <location>
        <begin position="143"/>
        <end position="203"/>
    </location>
</feature>
<dbReference type="Gene3D" id="3.90.79.10">
    <property type="entry name" value="Nucleoside Triphosphate Pyrophosphohydrolase"/>
    <property type="match status" value="1"/>
</dbReference>
<dbReference type="SUPFAM" id="SSF55811">
    <property type="entry name" value="Nudix"/>
    <property type="match status" value="1"/>
</dbReference>
<dbReference type="Pfam" id="PF00293">
    <property type="entry name" value="NUDIX"/>
    <property type="match status" value="1"/>
</dbReference>
<dbReference type="InterPro" id="IPR015797">
    <property type="entry name" value="NUDIX_hydrolase-like_dom_sf"/>
</dbReference>
<feature type="compositionally biased region" description="Basic residues" evidence="2">
    <location>
        <begin position="261"/>
        <end position="276"/>
    </location>
</feature>